<dbReference type="Proteomes" id="UP000800235">
    <property type="component" value="Unassembled WGS sequence"/>
</dbReference>
<gene>
    <name evidence="2" type="ORF">EJ08DRAFT_579732</name>
</gene>
<dbReference type="InterPro" id="IPR029052">
    <property type="entry name" value="Metallo-depent_PP-like"/>
</dbReference>
<accession>A0A9P4U478</accession>
<dbReference type="SUPFAM" id="SSF56300">
    <property type="entry name" value="Metallo-dependent phosphatases"/>
    <property type="match status" value="1"/>
</dbReference>
<reference evidence="2" key="1">
    <citation type="journal article" date="2020" name="Stud. Mycol.">
        <title>101 Dothideomycetes genomes: a test case for predicting lifestyles and emergence of pathogens.</title>
        <authorList>
            <person name="Haridas S."/>
            <person name="Albert R."/>
            <person name="Binder M."/>
            <person name="Bloem J."/>
            <person name="Labutti K."/>
            <person name="Salamov A."/>
            <person name="Andreopoulos B."/>
            <person name="Baker S."/>
            <person name="Barry K."/>
            <person name="Bills G."/>
            <person name="Bluhm B."/>
            <person name="Cannon C."/>
            <person name="Castanera R."/>
            <person name="Culley D."/>
            <person name="Daum C."/>
            <person name="Ezra D."/>
            <person name="Gonzalez J."/>
            <person name="Henrissat B."/>
            <person name="Kuo A."/>
            <person name="Liang C."/>
            <person name="Lipzen A."/>
            <person name="Lutzoni F."/>
            <person name="Magnuson J."/>
            <person name="Mondo S."/>
            <person name="Nolan M."/>
            <person name="Ohm R."/>
            <person name="Pangilinan J."/>
            <person name="Park H.-J."/>
            <person name="Ramirez L."/>
            <person name="Alfaro M."/>
            <person name="Sun H."/>
            <person name="Tritt A."/>
            <person name="Yoshinaga Y."/>
            <person name="Zwiers L.-H."/>
            <person name="Turgeon B."/>
            <person name="Goodwin S."/>
            <person name="Spatafora J."/>
            <person name="Crous P."/>
            <person name="Grigoriev I."/>
        </authorList>
    </citation>
    <scope>NUCLEOTIDE SEQUENCE</scope>
    <source>
        <strain evidence="2">CBS 130266</strain>
    </source>
</reference>
<sequence length="339" mass="37591">MTSTVKTRIFVLSDTHAGFQGRSTDSYAKEDGSFRPPLPKADVLLHSGDLTMVGTMQEYRSAIALLKGIDAELKLVIAGNHELSLHADYYLGSGRSLSRSLQSGFYDESMAKEAAELWSGPEAKAAGVTYLTEGLHKFELSNGAKFTVYASPWQPVFCHWAFNYPKNEDRWNPPHLVHAEPSGPFKNAYPAPEKNDPHPIPEGTTVDVMMTHGPPWMHLDKCARDDYRAGCPHLLRALDRVRPRLHCFGHIHEAWGAERVKWKGDQDPAEGPGIQKPDDVDVRERRAAYVDVSSESSRPLIAGKETLLVNSCIMSLSYKAHGAAWLVDMDLPKGTPQGF</sequence>
<comment type="caution">
    <text evidence="2">The sequence shown here is derived from an EMBL/GenBank/DDBJ whole genome shotgun (WGS) entry which is preliminary data.</text>
</comment>
<feature type="domain" description="Calcineurin-like phosphoesterase" evidence="1">
    <location>
        <begin position="8"/>
        <end position="253"/>
    </location>
</feature>
<dbReference type="InterPro" id="IPR051693">
    <property type="entry name" value="UPF0046_metallophosphoest"/>
</dbReference>
<dbReference type="InterPro" id="IPR004843">
    <property type="entry name" value="Calcineurin-like_PHP"/>
</dbReference>
<dbReference type="Gene3D" id="3.60.21.10">
    <property type="match status" value="1"/>
</dbReference>
<evidence type="ECO:0000313" key="3">
    <source>
        <dbReference type="Proteomes" id="UP000800235"/>
    </source>
</evidence>
<protein>
    <submittedName>
        <fullName evidence="2">Ser/Thr protein phosphatase family protein</fullName>
    </submittedName>
</protein>
<dbReference type="GO" id="GO:0016787">
    <property type="term" value="F:hydrolase activity"/>
    <property type="evidence" value="ECO:0007669"/>
    <property type="project" value="InterPro"/>
</dbReference>
<proteinExistence type="predicted"/>
<organism evidence="2 3">
    <name type="scientific">Tothia fuscella</name>
    <dbReference type="NCBI Taxonomy" id="1048955"/>
    <lineage>
        <taxon>Eukaryota</taxon>
        <taxon>Fungi</taxon>
        <taxon>Dikarya</taxon>
        <taxon>Ascomycota</taxon>
        <taxon>Pezizomycotina</taxon>
        <taxon>Dothideomycetes</taxon>
        <taxon>Pleosporomycetidae</taxon>
        <taxon>Venturiales</taxon>
        <taxon>Cylindrosympodiaceae</taxon>
        <taxon>Tothia</taxon>
    </lineage>
</organism>
<evidence type="ECO:0000313" key="2">
    <source>
        <dbReference type="EMBL" id="KAF2435712.1"/>
    </source>
</evidence>
<name>A0A9P4U478_9PEZI</name>
<evidence type="ECO:0000259" key="1">
    <source>
        <dbReference type="Pfam" id="PF00149"/>
    </source>
</evidence>
<keyword evidence="3" id="KW-1185">Reference proteome</keyword>
<dbReference type="PANTHER" id="PTHR12905:SF0">
    <property type="entry name" value="CALCINEURIN-LIKE PHOSPHOESTERASE DOMAIN-CONTAINING PROTEIN"/>
    <property type="match status" value="1"/>
</dbReference>
<dbReference type="Pfam" id="PF00149">
    <property type="entry name" value="Metallophos"/>
    <property type="match status" value="1"/>
</dbReference>
<dbReference type="AlphaFoldDB" id="A0A9P4U478"/>
<dbReference type="PANTHER" id="PTHR12905">
    <property type="entry name" value="METALLOPHOSPHOESTERASE"/>
    <property type="match status" value="1"/>
</dbReference>
<dbReference type="OrthoDB" id="630188at2759"/>
<dbReference type="EMBL" id="MU007012">
    <property type="protein sequence ID" value="KAF2435712.1"/>
    <property type="molecule type" value="Genomic_DNA"/>
</dbReference>
<dbReference type="CDD" id="cd07379">
    <property type="entry name" value="MPP_239FB"/>
    <property type="match status" value="1"/>
</dbReference>